<dbReference type="RefSeq" id="WP_173942854.1">
    <property type="nucleotide sequence ID" value="NZ_CBCSCD010000001.1"/>
</dbReference>
<proteinExistence type="predicted"/>
<evidence type="ECO:0000313" key="2">
    <source>
        <dbReference type="Proteomes" id="UP000500806"/>
    </source>
</evidence>
<evidence type="ECO:0000313" key="1">
    <source>
        <dbReference type="EMBL" id="QKM62691.1"/>
    </source>
</evidence>
<dbReference type="AlphaFoldDB" id="A0A6M9PQS2"/>
<keyword evidence="2" id="KW-1185">Reference proteome</keyword>
<dbReference type="EMBL" id="CP028941">
    <property type="protein sequence ID" value="QKM62691.1"/>
    <property type="molecule type" value="Genomic_DNA"/>
</dbReference>
<dbReference type="Proteomes" id="UP000500806">
    <property type="component" value="Chromosome"/>
</dbReference>
<gene>
    <name evidence="1" type="ORF">DCO16_06255</name>
</gene>
<sequence length="131" mass="15323">MAITTDFLNFIVPIKKIHEKYPGGWEQCLKDHEELLNGRVWYDDHLFRDGAMNGMDMEDILKHWEAMGFECLAQKDDKQYWKEACVFASGFGSTTLPCDWLEVDRKTQSVYLKGTAMGEIVYPPFNDEEFR</sequence>
<name>A0A6M9PQS2_9BURK</name>
<reference evidence="1 2" key="1">
    <citation type="submission" date="2018-04" db="EMBL/GenBank/DDBJ databases">
        <title>Polynucleobacter sp. LimPoW16 genome.</title>
        <authorList>
            <person name="Hahn M.W."/>
        </authorList>
    </citation>
    <scope>NUCLEOTIDE SEQUENCE [LARGE SCALE GENOMIC DNA]</scope>
    <source>
        <strain evidence="1 2">LimPoW16</strain>
    </source>
</reference>
<organism evidence="1 2">
    <name type="scientific">Polynucleobacter antarcticus</name>
    <dbReference type="NCBI Taxonomy" id="1743162"/>
    <lineage>
        <taxon>Bacteria</taxon>
        <taxon>Pseudomonadati</taxon>
        <taxon>Pseudomonadota</taxon>
        <taxon>Betaproteobacteria</taxon>
        <taxon>Burkholderiales</taxon>
        <taxon>Burkholderiaceae</taxon>
        <taxon>Polynucleobacter</taxon>
    </lineage>
</organism>
<dbReference type="KEGG" id="pani:DCO16_06255"/>
<accession>A0A6M9PQS2</accession>
<protein>
    <submittedName>
        <fullName evidence="1">Uncharacterized protein</fullName>
    </submittedName>
</protein>